<organism evidence="1 2">
    <name type="scientific">Folsomia candida</name>
    <name type="common">Springtail</name>
    <dbReference type="NCBI Taxonomy" id="158441"/>
    <lineage>
        <taxon>Eukaryota</taxon>
        <taxon>Metazoa</taxon>
        <taxon>Ecdysozoa</taxon>
        <taxon>Arthropoda</taxon>
        <taxon>Hexapoda</taxon>
        <taxon>Collembola</taxon>
        <taxon>Entomobryomorpha</taxon>
        <taxon>Isotomoidea</taxon>
        <taxon>Isotomidae</taxon>
        <taxon>Proisotominae</taxon>
        <taxon>Folsomia</taxon>
    </lineage>
</organism>
<name>A0A226D6Y6_FOLCA</name>
<feature type="non-terminal residue" evidence="1">
    <location>
        <position position="171"/>
    </location>
</feature>
<evidence type="ECO:0000313" key="2">
    <source>
        <dbReference type="Proteomes" id="UP000198287"/>
    </source>
</evidence>
<accession>A0A226D6Y6</accession>
<keyword evidence="2" id="KW-1185">Reference proteome</keyword>
<protein>
    <submittedName>
        <fullName evidence="1">Uncharacterized protein</fullName>
    </submittedName>
</protein>
<comment type="caution">
    <text evidence="1">The sequence shown here is derived from an EMBL/GenBank/DDBJ whole genome shotgun (WGS) entry which is preliminary data.</text>
</comment>
<proteinExistence type="predicted"/>
<reference evidence="1 2" key="1">
    <citation type="submission" date="2015-12" db="EMBL/GenBank/DDBJ databases">
        <title>The genome of Folsomia candida.</title>
        <authorList>
            <person name="Faddeeva A."/>
            <person name="Derks M.F."/>
            <person name="Anvar Y."/>
            <person name="Smit S."/>
            <person name="Van Straalen N."/>
            <person name="Roelofs D."/>
        </authorList>
    </citation>
    <scope>NUCLEOTIDE SEQUENCE [LARGE SCALE GENOMIC DNA]</scope>
    <source>
        <strain evidence="1 2">VU population</strain>
        <tissue evidence="1">Whole body</tissue>
    </source>
</reference>
<gene>
    <name evidence="1" type="ORF">Fcan01_24922</name>
</gene>
<evidence type="ECO:0000313" key="1">
    <source>
        <dbReference type="EMBL" id="OXA40411.1"/>
    </source>
</evidence>
<dbReference type="EMBL" id="LNIX01000034">
    <property type="protein sequence ID" value="OXA40411.1"/>
    <property type="molecule type" value="Genomic_DNA"/>
</dbReference>
<dbReference type="AlphaFoldDB" id="A0A226D6Y6"/>
<dbReference type="Proteomes" id="UP000198287">
    <property type="component" value="Unassembled WGS sequence"/>
</dbReference>
<sequence>METMTFYAADPTADLPLGSYSTNSCKELDLNLSEMRQLHHNLDFEPHEPELVKIMSRQPYGPITSPITPPATPEPESRPYFPSTHAITTNALRVLVNHGLHKATPPMVPTAPQDVPATVPQIPELPSVVRHESPVMRPMSIGFTIEYNSGIKGGPQHPEFVPIMPLPQSGT</sequence>